<proteinExistence type="inferred from homology"/>
<comment type="caution">
    <text evidence="8">The sequence shown here is derived from an EMBL/GenBank/DDBJ whole genome shotgun (WGS) entry which is preliminary data.</text>
</comment>
<dbReference type="InterPro" id="IPR049326">
    <property type="entry name" value="Rhodopsin_dom_fungi"/>
</dbReference>
<feature type="domain" description="Rhodopsin" evidence="7">
    <location>
        <begin position="17"/>
        <end position="242"/>
    </location>
</feature>
<dbReference type="RefSeq" id="XP_024704361.1">
    <property type="nucleotide sequence ID" value="XM_024843329.1"/>
</dbReference>
<evidence type="ECO:0000259" key="7">
    <source>
        <dbReference type="Pfam" id="PF20684"/>
    </source>
</evidence>
<dbReference type="Pfam" id="PF20684">
    <property type="entry name" value="Fung_rhodopsin"/>
    <property type="match status" value="1"/>
</dbReference>
<evidence type="ECO:0000256" key="6">
    <source>
        <dbReference type="SAM" id="Phobius"/>
    </source>
</evidence>
<name>A0A2I2G845_9EURO</name>
<keyword evidence="3 6" id="KW-1133">Transmembrane helix</keyword>
<evidence type="ECO:0000313" key="9">
    <source>
        <dbReference type="Proteomes" id="UP000234275"/>
    </source>
</evidence>
<evidence type="ECO:0000313" key="8">
    <source>
        <dbReference type="EMBL" id="PLB49059.1"/>
    </source>
</evidence>
<gene>
    <name evidence="8" type="ORF">P170DRAFT_323256</name>
</gene>
<keyword evidence="2 6" id="KW-0812">Transmembrane</keyword>
<evidence type="ECO:0000256" key="4">
    <source>
        <dbReference type="ARBA" id="ARBA00023136"/>
    </source>
</evidence>
<sequence>LAITATMTFLASVFVLLRFLARRKTSVQLDDWICLASLTVAYGFLVATALMVTIGQAGHDQSSYDRHTRQVSIQSYLATDILATSCLSLTKLSILLSYRRIFVVKPAFRRATWVIGGLVFAYFVSANCVVIFPSKPVEDESHTRHSYNAVWVAFCSLNLALDITVLCLPQSIVWRLKMTRQRKIQLSLVFLLGAFVCVASIVRIYFVSELDMDNLTYSLLSVANWNAIEMTTGIICSCLPMMPS</sequence>
<dbReference type="PANTHER" id="PTHR33048:SF151">
    <property type="entry name" value="INTEGRAL MEMBRANE PROTEIN"/>
    <property type="match status" value="1"/>
</dbReference>
<dbReference type="GO" id="GO:0016020">
    <property type="term" value="C:membrane"/>
    <property type="evidence" value="ECO:0007669"/>
    <property type="project" value="UniProtKB-SubCell"/>
</dbReference>
<feature type="transmembrane region" description="Helical" evidence="6">
    <location>
        <begin position="75"/>
        <end position="98"/>
    </location>
</feature>
<feature type="transmembrane region" description="Helical" evidence="6">
    <location>
        <begin position="6"/>
        <end position="21"/>
    </location>
</feature>
<dbReference type="AlphaFoldDB" id="A0A2I2G845"/>
<dbReference type="STRING" id="1392250.A0A2I2G845"/>
<evidence type="ECO:0000256" key="2">
    <source>
        <dbReference type="ARBA" id="ARBA00022692"/>
    </source>
</evidence>
<dbReference type="InterPro" id="IPR052337">
    <property type="entry name" value="SAT4-like"/>
</dbReference>
<dbReference type="GeneID" id="36551029"/>
<feature type="transmembrane region" description="Helical" evidence="6">
    <location>
        <begin position="110"/>
        <end position="134"/>
    </location>
</feature>
<evidence type="ECO:0000256" key="1">
    <source>
        <dbReference type="ARBA" id="ARBA00004141"/>
    </source>
</evidence>
<protein>
    <recommendedName>
        <fullName evidence="7">Rhodopsin domain-containing protein</fullName>
    </recommendedName>
</protein>
<comment type="similarity">
    <text evidence="5">Belongs to the SAT4 family.</text>
</comment>
<organism evidence="8 9">
    <name type="scientific">Aspergillus steynii IBT 23096</name>
    <dbReference type="NCBI Taxonomy" id="1392250"/>
    <lineage>
        <taxon>Eukaryota</taxon>
        <taxon>Fungi</taxon>
        <taxon>Dikarya</taxon>
        <taxon>Ascomycota</taxon>
        <taxon>Pezizomycotina</taxon>
        <taxon>Eurotiomycetes</taxon>
        <taxon>Eurotiomycetidae</taxon>
        <taxon>Eurotiales</taxon>
        <taxon>Aspergillaceae</taxon>
        <taxon>Aspergillus</taxon>
        <taxon>Aspergillus subgen. Circumdati</taxon>
    </lineage>
</organism>
<feature type="non-terminal residue" evidence="8">
    <location>
        <position position="1"/>
    </location>
</feature>
<feature type="transmembrane region" description="Helical" evidence="6">
    <location>
        <begin position="186"/>
        <end position="206"/>
    </location>
</feature>
<feature type="non-terminal residue" evidence="8">
    <location>
        <position position="244"/>
    </location>
</feature>
<dbReference type="Proteomes" id="UP000234275">
    <property type="component" value="Unassembled WGS sequence"/>
</dbReference>
<comment type="subcellular location">
    <subcellularLocation>
        <location evidence="1">Membrane</location>
        <topology evidence="1">Multi-pass membrane protein</topology>
    </subcellularLocation>
</comment>
<accession>A0A2I2G845</accession>
<dbReference type="EMBL" id="MSFO01000004">
    <property type="protein sequence ID" value="PLB49059.1"/>
    <property type="molecule type" value="Genomic_DNA"/>
</dbReference>
<evidence type="ECO:0000256" key="5">
    <source>
        <dbReference type="ARBA" id="ARBA00038359"/>
    </source>
</evidence>
<keyword evidence="9" id="KW-1185">Reference proteome</keyword>
<feature type="transmembrane region" description="Helical" evidence="6">
    <location>
        <begin position="33"/>
        <end position="55"/>
    </location>
</feature>
<dbReference type="OrthoDB" id="5417844at2759"/>
<evidence type="ECO:0000256" key="3">
    <source>
        <dbReference type="ARBA" id="ARBA00022989"/>
    </source>
</evidence>
<dbReference type="PANTHER" id="PTHR33048">
    <property type="entry name" value="PTH11-LIKE INTEGRAL MEMBRANE PROTEIN (AFU_ORTHOLOGUE AFUA_5G11245)"/>
    <property type="match status" value="1"/>
</dbReference>
<dbReference type="VEuPathDB" id="FungiDB:P170DRAFT_323256"/>
<feature type="transmembrane region" description="Helical" evidence="6">
    <location>
        <begin position="149"/>
        <end position="174"/>
    </location>
</feature>
<keyword evidence="4 6" id="KW-0472">Membrane</keyword>
<reference evidence="8 9" key="1">
    <citation type="submission" date="2016-12" db="EMBL/GenBank/DDBJ databases">
        <title>The genomes of Aspergillus section Nigri reveals drivers in fungal speciation.</title>
        <authorList>
            <consortium name="DOE Joint Genome Institute"/>
            <person name="Vesth T.C."/>
            <person name="Nybo J."/>
            <person name="Theobald S."/>
            <person name="Brandl J."/>
            <person name="Frisvad J.C."/>
            <person name="Nielsen K.F."/>
            <person name="Lyhne E.K."/>
            <person name="Kogle M.E."/>
            <person name="Kuo A."/>
            <person name="Riley R."/>
            <person name="Clum A."/>
            <person name="Nolan M."/>
            <person name="Lipzen A."/>
            <person name="Salamov A."/>
            <person name="Henrissat B."/>
            <person name="Wiebenga A."/>
            <person name="De Vries R.P."/>
            <person name="Grigoriev I.V."/>
            <person name="Mortensen U.H."/>
            <person name="Andersen M.R."/>
            <person name="Baker S.E."/>
        </authorList>
    </citation>
    <scope>NUCLEOTIDE SEQUENCE [LARGE SCALE GENOMIC DNA]</scope>
    <source>
        <strain evidence="8 9">IBT 23096</strain>
    </source>
</reference>